<dbReference type="AlphaFoldDB" id="M4BPE2"/>
<sequence length="109" mass="12387">MTICNTTLSHLFMDYLNSISVGFHSNRSFSHPKSSVIILLTSFLLRSLNDQKQAQKRSVTMREALYVKNNLLNMQQLKIVVTLVFAGDRSLPIPQNSLFVVIKCQTNQT</sequence>
<keyword evidence="2" id="KW-1185">Reference proteome</keyword>
<reference evidence="1" key="2">
    <citation type="submission" date="2015-06" db="UniProtKB">
        <authorList>
            <consortium name="EnsemblProtists"/>
        </authorList>
    </citation>
    <scope>IDENTIFICATION</scope>
    <source>
        <strain evidence="1">Emoy2</strain>
    </source>
</reference>
<dbReference type="VEuPathDB" id="FungiDB:HpaG808281"/>
<dbReference type="Proteomes" id="UP000011713">
    <property type="component" value="Unassembled WGS sequence"/>
</dbReference>
<name>M4BPE2_HYAAE</name>
<dbReference type="InParanoid" id="M4BPE2"/>
<protein>
    <submittedName>
        <fullName evidence="1">Uncharacterized protein</fullName>
    </submittedName>
</protein>
<accession>M4BPE2</accession>
<organism evidence="1 2">
    <name type="scientific">Hyaloperonospora arabidopsidis (strain Emoy2)</name>
    <name type="common">Downy mildew agent</name>
    <name type="synonym">Peronospora arabidopsidis</name>
    <dbReference type="NCBI Taxonomy" id="559515"/>
    <lineage>
        <taxon>Eukaryota</taxon>
        <taxon>Sar</taxon>
        <taxon>Stramenopiles</taxon>
        <taxon>Oomycota</taxon>
        <taxon>Peronosporomycetes</taxon>
        <taxon>Peronosporales</taxon>
        <taxon>Peronosporaceae</taxon>
        <taxon>Hyaloperonospora</taxon>
    </lineage>
</organism>
<proteinExistence type="predicted"/>
<reference evidence="2" key="1">
    <citation type="journal article" date="2010" name="Science">
        <title>Signatures of adaptation to obligate biotrophy in the Hyaloperonospora arabidopsidis genome.</title>
        <authorList>
            <person name="Baxter L."/>
            <person name="Tripathy S."/>
            <person name="Ishaque N."/>
            <person name="Boot N."/>
            <person name="Cabral A."/>
            <person name="Kemen E."/>
            <person name="Thines M."/>
            <person name="Ah-Fong A."/>
            <person name="Anderson R."/>
            <person name="Badejoko W."/>
            <person name="Bittner-Eddy P."/>
            <person name="Boore J.L."/>
            <person name="Chibucos M.C."/>
            <person name="Coates M."/>
            <person name="Dehal P."/>
            <person name="Delehaunty K."/>
            <person name="Dong S."/>
            <person name="Downton P."/>
            <person name="Dumas B."/>
            <person name="Fabro G."/>
            <person name="Fronick C."/>
            <person name="Fuerstenberg S.I."/>
            <person name="Fulton L."/>
            <person name="Gaulin E."/>
            <person name="Govers F."/>
            <person name="Hughes L."/>
            <person name="Humphray S."/>
            <person name="Jiang R.H."/>
            <person name="Judelson H."/>
            <person name="Kamoun S."/>
            <person name="Kyung K."/>
            <person name="Meijer H."/>
            <person name="Minx P."/>
            <person name="Morris P."/>
            <person name="Nelson J."/>
            <person name="Phuntumart V."/>
            <person name="Qutob D."/>
            <person name="Rehmany A."/>
            <person name="Rougon-Cardoso A."/>
            <person name="Ryden P."/>
            <person name="Torto-Alalibo T."/>
            <person name="Studholme D."/>
            <person name="Wang Y."/>
            <person name="Win J."/>
            <person name="Wood J."/>
            <person name="Clifton S.W."/>
            <person name="Rogers J."/>
            <person name="Van den Ackerveken G."/>
            <person name="Jones J.D."/>
            <person name="McDowell J.M."/>
            <person name="Beynon J."/>
            <person name="Tyler B.M."/>
        </authorList>
    </citation>
    <scope>NUCLEOTIDE SEQUENCE [LARGE SCALE GENOMIC DNA]</scope>
    <source>
        <strain evidence="2">Emoy2</strain>
    </source>
</reference>
<dbReference type="HOGENOM" id="CLU_2189037_0_0_1"/>
<dbReference type="EMBL" id="JH598500">
    <property type="status" value="NOT_ANNOTATED_CDS"/>
    <property type="molecule type" value="Genomic_DNA"/>
</dbReference>
<dbReference type="EnsemblProtists" id="HpaT808281">
    <property type="protein sequence ID" value="HpaP808281"/>
    <property type="gene ID" value="HpaG808281"/>
</dbReference>
<evidence type="ECO:0000313" key="1">
    <source>
        <dbReference type="EnsemblProtists" id="HpaP808281"/>
    </source>
</evidence>
<evidence type="ECO:0000313" key="2">
    <source>
        <dbReference type="Proteomes" id="UP000011713"/>
    </source>
</evidence>